<dbReference type="GO" id="GO:0003700">
    <property type="term" value="F:DNA-binding transcription factor activity"/>
    <property type="evidence" value="ECO:0007669"/>
    <property type="project" value="InterPro"/>
</dbReference>
<evidence type="ECO:0000256" key="4">
    <source>
        <dbReference type="ARBA" id="ARBA00023163"/>
    </source>
</evidence>
<dbReference type="RefSeq" id="WP_268496308.1">
    <property type="nucleotide sequence ID" value="NZ_JALAVZ010000002.1"/>
</dbReference>
<dbReference type="Gene3D" id="1.10.10.10">
    <property type="entry name" value="Winged helix-like DNA-binding domain superfamily/Winged helix DNA-binding domain"/>
    <property type="match status" value="1"/>
</dbReference>
<protein>
    <submittedName>
        <fullName evidence="6">LysR family transcriptional regulator</fullName>
    </submittedName>
</protein>
<dbReference type="PANTHER" id="PTHR30126:SF100">
    <property type="entry name" value="LYSR-FAMILY TRANSCRIPTIONAL REGULATOR"/>
    <property type="match status" value="1"/>
</dbReference>
<reference evidence="6" key="1">
    <citation type="submission" date="2022-02" db="EMBL/GenBank/DDBJ databases">
        <title>Crop Bioprotection Bacillus Genome Sequencing.</title>
        <authorList>
            <person name="Dunlap C."/>
        </authorList>
    </citation>
    <scope>NUCLEOTIDE SEQUENCE</scope>
    <source>
        <strain evidence="6">EC49O2N-C10</strain>
    </source>
</reference>
<dbReference type="PANTHER" id="PTHR30126">
    <property type="entry name" value="HTH-TYPE TRANSCRIPTIONAL REGULATOR"/>
    <property type="match status" value="1"/>
</dbReference>
<accession>A0A9Q4EJC8</accession>
<dbReference type="InterPro" id="IPR036390">
    <property type="entry name" value="WH_DNA-bd_sf"/>
</dbReference>
<keyword evidence="2" id="KW-0805">Transcription regulation</keyword>
<keyword evidence="3" id="KW-0238">DNA-binding</keyword>
<evidence type="ECO:0000313" key="6">
    <source>
        <dbReference type="EMBL" id="MCY9183088.1"/>
    </source>
</evidence>
<dbReference type="SUPFAM" id="SSF46785">
    <property type="entry name" value="Winged helix' DNA-binding domain"/>
    <property type="match status" value="1"/>
</dbReference>
<dbReference type="GO" id="GO:0000976">
    <property type="term" value="F:transcription cis-regulatory region binding"/>
    <property type="evidence" value="ECO:0007669"/>
    <property type="project" value="TreeGrafter"/>
</dbReference>
<proteinExistence type="inferred from homology"/>
<comment type="caution">
    <text evidence="6">The sequence shown here is derived from an EMBL/GenBank/DDBJ whole genome shotgun (WGS) entry which is preliminary data.</text>
</comment>
<comment type="similarity">
    <text evidence="1">Belongs to the LysR transcriptional regulatory family.</text>
</comment>
<dbReference type="InterPro" id="IPR005119">
    <property type="entry name" value="LysR_subst-bd"/>
</dbReference>
<dbReference type="CDD" id="cd05466">
    <property type="entry name" value="PBP2_LTTR_substrate"/>
    <property type="match status" value="1"/>
</dbReference>
<keyword evidence="4" id="KW-0804">Transcription</keyword>
<dbReference type="Proteomes" id="UP001073053">
    <property type="component" value="Unassembled WGS sequence"/>
</dbReference>
<dbReference type="PROSITE" id="PS50931">
    <property type="entry name" value="HTH_LYSR"/>
    <property type="match status" value="1"/>
</dbReference>
<dbReference type="Pfam" id="PF00126">
    <property type="entry name" value="HTH_1"/>
    <property type="match status" value="1"/>
</dbReference>
<evidence type="ECO:0000256" key="3">
    <source>
        <dbReference type="ARBA" id="ARBA00023125"/>
    </source>
</evidence>
<feature type="domain" description="HTH lysR-type" evidence="5">
    <location>
        <begin position="1"/>
        <end position="58"/>
    </location>
</feature>
<dbReference type="Gene3D" id="3.40.190.290">
    <property type="match status" value="1"/>
</dbReference>
<dbReference type="AlphaFoldDB" id="A0A9Q4EJC8"/>
<evidence type="ECO:0000313" key="7">
    <source>
        <dbReference type="Proteomes" id="UP001073053"/>
    </source>
</evidence>
<dbReference type="SUPFAM" id="SSF53850">
    <property type="entry name" value="Periplasmic binding protein-like II"/>
    <property type="match status" value="1"/>
</dbReference>
<evidence type="ECO:0000259" key="5">
    <source>
        <dbReference type="PROSITE" id="PS50931"/>
    </source>
</evidence>
<dbReference type="Pfam" id="PF03466">
    <property type="entry name" value="LysR_substrate"/>
    <property type="match status" value="1"/>
</dbReference>
<gene>
    <name evidence="6" type="ORF">MOF03_00210</name>
</gene>
<sequence>MEIRHLVTFQAIVEMGSYTGAAAKLGYTQSTITTHIQALEQEIGGALFSYEKRNLKLTHLGRELIPLAEDLLSAHEQIKNMKSVHEINGVLKVAAPESLTISRLGPIIREFSLKYPHVKIILSNGTCGENQVDLLSGRVDIAFMVYPAISPDKCIHYTLTEERIVLVGSHDGPDHFDDYKQDISGHFFITNEEGCSYRSMFERYLVKHDICNVQTMELWSIEAIKQTVMSGLGFSVLPYVTVKEEVESGKLKILGHSEAFEPLYSHMLIKKKKWQLPAAEAFAELVLHSFRESEQESLVGMSGE</sequence>
<evidence type="ECO:0000256" key="2">
    <source>
        <dbReference type="ARBA" id="ARBA00023015"/>
    </source>
</evidence>
<name>A0A9Q4EJC8_9BACI</name>
<dbReference type="InterPro" id="IPR000847">
    <property type="entry name" value="LysR_HTH_N"/>
</dbReference>
<organism evidence="6 7">
    <name type="scientific">Bacillus halotolerans</name>
    <dbReference type="NCBI Taxonomy" id="260554"/>
    <lineage>
        <taxon>Bacteria</taxon>
        <taxon>Bacillati</taxon>
        <taxon>Bacillota</taxon>
        <taxon>Bacilli</taxon>
        <taxon>Bacillales</taxon>
        <taxon>Bacillaceae</taxon>
        <taxon>Bacillus</taxon>
    </lineage>
</organism>
<evidence type="ECO:0000256" key="1">
    <source>
        <dbReference type="ARBA" id="ARBA00009437"/>
    </source>
</evidence>
<dbReference type="EMBL" id="JALAWA010000001">
    <property type="protein sequence ID" value="MCY9183088.1"/>
    <property type="molecule type" value="Genomic_DNA"/>
</dbReference>
<dbReference type="InterPro" id="IPR036388">
    <property type="entry name" value="WH-like_DNA-bd_sf"/>
</dbReference>